<evidence type="ECO:0000313" key="5">
    <source>
        <dbReference type="Proteomes" id="UP001150062"/>
    </source>
</evidence>
<dbReference type="InterPro" id="IPR042470">
    <property type="entry name" value="RMI1_N_C_sf"/>
</dbReference>
<comment type="similarity">
    <text evidence="1">Belongs to the RMI1 family.</text>
</comment>
<dbReference type="Proteomes" id="UP001150062">
    <property type="component" value="Unassembled WGS sequence"/>
</dbReference>
<evidence type="ECO:0000259" key="3">
    <source>
        <dbReference type="Pfam" id="PF08585"/>
    </source>
</evidence>
<dbReference type="Pfam" id="PF08585">
    <property type="entry name" value="RMI1_N_C"/>
    <property type="match status" value="1"/>
</dbReference>
<name>A0ABQ8ZEH1_9EUKA</name>
<dbReference type="EMBL" id="JAOAOG010000006">
    <property type="protein sequence ID" value="KAJ6255287.1"/>
    <property type="molecule type" value="Genomic_DNA"/>
</dbReference>
<organism evidence="4 5">
    <name type="scientific">Anaeramoeba flamelloides</name>
    <dbReference type="NCBI Taxonomy" id="1746091"/>
    <lineage>
        <taxon>Eukaryota</taxon>
        <taxon>Metamonada</taxon>
        <taxon>Anaeramoebidae</taxon>
        <taxon>Anaeramoeba</taxon>
    </lineage>
</organism>
<evidence type="ECO:0000313" key="4">
    <source>
        <dbReference type="EMBL" id="KAJ6255287.1"/>
    </source>
</evidence>
<evidence type="ECO:0000256" key="1">
    <source>
        <dbReference type="ARBA" id="ARBA00006395"/>
    </source>
</evidence>
<dbReference type="PANTHER" id="PTHR14790">
    <property type="entry name" value="RECQ-MEDIATED GENOME INSTABILITY PROTEIN 1 RMI1"/>
    <property type="match status" value="1"/>
</dbReference>
<keyword evidence="5" id="KW-1185">Reference proteome</keyword>
<reference evidence="4" key="1">
    <citation type="submission" date="2022-08" db="EMBL/GenBank/DDBJ databases">
        <title>Novel sulfate-reducing endosymbionts in the free-living metamonad Anaeramoeba.</title>
        <authorList>
            <person name="Jerlstrom-Hultqvist J."/>
            <person name="Cepicka I."/>
            <person name="Gallot-Lavallee L."/>
            <person name="Salas-Leiva D."/>
            <person name="Curtis B.A."/>
            <person name="Zahonova K."/>
            <person name="Pipaliya S."/>
            <person name="Dacks J."/>
            <person name="Roger A.J."/>
        </authorList>
    </citation>
    <scope>NUCLEOTIDE SEQUENCE</scope>
    <source>
        <strain evidence="4">Schooner1</strain>
    </source>
</reference>
<accession>A0ABQ8ZEH1</accession>
<gene>
    <name evidence="4" type="ORF">M0813_11501</name>
</gene>
<dbReference type="InterPro" id="IPR013894">
    <property type="entry name" value="RMI1_OB"/>
</dbReference>
<comment type="caution">
    <text evidence="4">The sequence shown here is derived from an EMBL/GenBank/DDBJ whole genome shotgun (WGS) entry which is preliminary data.</text>
</comment>
<proteinExistence type="inferred from homology"/>
<evidence type="ECO:0000256" key="2">
    <source>
        <dbReference type="ARBA" id="ARBA00018987"/>
    </source>
</evidence>
<sequence length="180" mass="20907">MAQYTTTQFKEHFLTLGLNLKITWLNTQLENMKNKNNLSFDEIVGNLFHKMLISDLGVISLGLLPQNCELLNEKQLEKRTILQVNRMINIGTKHKKKEKETKHRCLKFLLTDGIQEMSGFEYHRIPTIKIDDDNNIPGFKVVVTNAEIRHGHFLLSQNNCKKLGGYVQSLKDLRMNQQQL</sequence>
<feature type="domain" description="RecQ mediated genome instability protein 1 OB-fold" evidence="3">
    <location>
        <begin position="59"/>
        <end position="175"/>
    </location>
</feature>
<dbReference type="PANTHER" id="PTHR14790:SF15">
    <property type="entry name" value="RECQ-MEDIATED GENOME INSTABILITY PROTEIN 1"/>
    <property type="match status" value="1"/>
</dbReference>
<dbReference type="Gene3D" id="2.40.50.770">
    <property type="entry name" value="RecQ-mediated genome instability protein Rmi1, C-terminal domain"/>
    <property type="match status" value="1"/>
</dbReference>
<dbReference type="SMART" id="SM01161">
    <property type="entry name" value="DUF1767"/>
    <property type="match status" value="1"/>
</dbReference>
<protein>
    <recommendedName>
        <fullName evidence="2">RecQ-mediated genome instability protein 1</fullName>
    </recommendedName>
</protein>